<proteinExistence type="predicted"/>
<feature type="transmembrane region" description="Helical" evidence="7">
    <location>
        <begin position="242"/>
        <end position="267"/>
    </location>
</feature>
<dbReference type="PROSITE" id="PS00211">
    <property type="entry name" value="ABC_TRANSPORTER_1"/>
    <property type="match status" value="1"/>
</dbReference>
<accession>A0ABZ2ZIS8</accession>
<dbReference type="InterPro" id="IPR036640">
    <property type="entry name" value="ABC1_TM_sf"/>
</dbReference>
<keyword evidence="6 7" id="KW-0472">Membrane</keyword>
<evidence type="ECO:0000259" key="9">
    <source>
        <dbReference type="PROSITE" id="PS50929"/>
    </source>
</evidence>
<evidence type="ECO:0000256" key="1">
    <source>
        <dbReference type="ARBA" id="ARBA00004651"/>
    </source>
</evidence>
<feature type="transmembrane region" description="Helical" evidence="7">
    <location>
        <begin position="164"/>
        <end position="181"/>
    </location>
</feature>
<organism evidence="10 11">
    <name type="scientific">Cytobacillus pseudoceanisediminis</name>
    <dbReference type="NCBI Taxonomy" id="3051614"/>
    <lineage>
        <taxon>Bacteria</taxon>
        <taxon>Bacillati</taxon>
        <taxon>Bacillota</taxon>
        <taxon>Bacilli</taxon>
        <taxon>Bacillales</taxon>
        <taxon>Bacillaceae</taxon>
        <taxon>Cytobacillus</taxon>
    </lineage>
</organism>
<dbReference type="InterPro" id="IPR003439">
    <property type="entry name" value="ABC_transporter-like_ATP-bd"/>
</dbReference>
<dbReference type="GO" id="GO:0005524">
    <property type="term" value="F:ATP binding"/>
    <property type="evidence" value="ECO:0007669"/>
    <property type="project" value="UniProtKB-KW"/>
</dbReference>
<evidence type="ECO:0000313" key="10">
    <source>
        <dbReference type="EMBL" id="WZP08027.1"/>
    </source>
</evidence>
<evidence type="ECO:0000259" key="8">
    <source>
        <dbReference type="PROSITE" id="PS50893"/>
    </source>
</evidence>
<keyword evidence="3" id="KW-0547">Nucleotide-binding</keyword>
<feature type="transmembrane region" description="Helical" evidence="7">
    <location>
        <begin position="20"/>
        <end position="42"/>
    </location>
</feature>
<feature type="domain" description="ABC transmembrane type-1" evidence="9">
    <location>
        <begin position="26"/>
        <end position="305"/>
    </location>
</feature>
<dbReference type="Pfam" id="PF00005">
    <property type="entry name" value="ABC_tran"/>
    <property type="match status" value="1"/>
</dbReference>
<dbReference type="SUPFAM" id="SSF52540">
    <property type="entry name" value="P-loop containing nucleoside triphosphate hydrolases"/>
    <property type="match status" value="1"/>
</dbReference>
<feature type="domain" description="ABC transporter" evidence="8">
    <location>
        <begin position="337"/>
        <end position="574"/>
    </location>
</feature>
<evidence type="ECO:0000256" key="2">
    <source>
        <dbReference type="ARBA" id="ARBA00022692"/>
    </source>
</evidence>
<dbReference type="InterPro" id="IPR017871">
    <property type="entry name" value="ABC_transporter-like_CS"/>
</dbReference>
<evidence type="ECO:0000256" key="3">
    <source>
        <dbReference type="ARBA" id="ARBA00022741"/>
    </source>
</evidence>
<feature type="transmembrane region" description="Helical" evidence="7">
    <location>
        <begin position="62"/>
        <end position="88"/>
    </location>
</feature>
<dbReference type="InterPro" id="IPR011527">
    <property type="entry name" value="ABC1_TM_dom"/>
</dbReference>
<dbReference type="InterPro" id="IPR003593">
    <property type="entry name" value="AAA+_ATPase"/>
</dbReference>
<feature type="transmembrane region" description="Helical" evidence="7">
    <location>
        <begin position="141"/>
        <end position="158"/>
    </location>
</feature>
<dbReference type="PANTHER" id="PTHR43394:SF1">
    <property type="entry name" value="ATP-BINDING CASSETTE SUB-FAMILY B MEMBER 10, MITOCHONDRIAL"/>
    <property type="match status" value="1"/>
</dbReference>
<keyword evidence="2 7" id="KW-0812">Transmembrane</keyword>
<feature type="transmembrane region" description="Helical" evidence="7">
    <location>
        <begin position="279"/>
        <end position="300"/>
    </location>
</feature>
<gene>
    <name evidence="10" type="ORF">AADC60_02370</name>
</gene>
<dbReference type="Gene3D" id="3.40.50.300">
    <property type="entry name" value="P-loop containing nucleotide triphosphate hydrolases"/>
    <property type="match status" value="1"/>
</dbReference>
<keyword evidence="11" id="KW-1185">Reference proteome</keyword>
<evidence type="ECO:0000313" key="11">
    <source>
        <dbReference type="Proteomes" id="UP001472074"/>
    </source>
</evidence>
<dbReference type="RefSeq" id="WP_251175338.1">
    <property type="nucleotide sequence ID" value="NZ_CP097349.1"/>
</dbReference>
<evidence type="ECO:0000256" key="5">
    <source>
        <dbReference type="ARBA" id="ARBA00022989"/>
    </source>
</evidence>
<dbReference type="PROSITE" id="PS50893">
    <property type="entry name" value="ABC_TRANSPORTER_2"/>
    <property type="match status" value="1"/>
</dbReference>
<dbReference type="PROSITE" id="PS50929">
    <property type="entry name" value="ABC_TM1F"/>
    <property type="match status" value="1"/>
</dbReference>
<comment type="subcellular location">
    <subcellularLocation>
        <location evidence="1">Cell membrane</location>
        <topology evidence="1">Multi-pass membrane protein</topology>
    </subcellularLocation>
</comment>
<dbReference type="InterPro" id="IPR039421">
    <property type="entry name" value="Type_1_exporter"/>
</dbReference>
<evidence type="ECO:0000256" key="4">
    <source>
        <dbReference type="ARBA" id="ARBA00022840"/>
    </source>
</evidence>
<name>A0ABZ2ZIS8_9BACI</name>
<keyword evidence="5 7" id="KW-1133">Transmembrane helix</keyword>
<dbReference type="Gene3D" id="1.20.1560.10">
    <property type="entry name" value="ABC transporter type 1, transmembrane domain"/>
    <property type="match status" value="1"/>
</dbReference>
<dbReference type="EMBL" id="CP151651">
    <property type="protein sequence ID" value="WZP08027.1"/>
    <property type="molecule type" value="Genomic_DNA"/>
</dbReference>
<keyword evidence="4 10" id="KW-0067">ATP-binding</keyword>
<dbReference type="Pfam" id="PF00664">
    <property type="entry name" value="ABC_membrane"/>
    <property type="match status" value="1"/>
</dbReference>
<evidence type="ECO:0000256" key="7">
    <source>
        <dbReference type="SAM" id="Phobius"/>
    </source>
</evidence>
<sequence length="577" mass="63324">MDKKQTSLKPFISLILSTKIPKAALIIGLTASILTTLTGLLVPLLTKNLVDGFSVESLSVPLMIGIGAAFIVQAIISGISIYLLSYVGQKVVARLRDRMWMKLIRLPVSYFDKQSSGQTVSRVVNDTSIVRELITNHFPQFITGIISIIGAIIILLVMDWKMTLLMLTSVPITLAIMIPLGRKMAKISRGLQDETAIFTGNITQTLGEIRLMKSSTAEQNEEEKGLDGIDKLLGYGLREARIFAMIGPTMYLIMMVVIVMIIAYGGMRVASGTMSTGSLVAFLLYLFQIIMPITSFAMFFTQLQKAIGATERIIDILEEPLEDGQDGIEMDISSKPITINNVSFSYSAEESVLENISLEAQPGQMIALAGPSGSGKTTLFGLLERFYEPAAGEIKIGDTPIQQISLKSWRSQIGYVSQESAMMAGTIRENLCYGLEDSKSIADEKLWEVAKMAYADQFIADFPKGLDTEVGERGVKLSGGQRQRIAIARAFLRDPKILMMDEATASLDSQSEGIVQQALTRLMEGRTTFVIAHRLSTIVDADQIIFIEKGQVTGIGTHSELTQSHDLYREFAEQQLA</sequence>
<reference evidence="10 11" key="1">
    <citation type="submission" date="2024-04" db="EMBL/GenBank/DDBJ databases">
        <title>Screening of coral probiotics and analysis of their probiotic properties.</title>
        <authorList>
            <person name="Wang S."/>
        </authorList>
    </citation>
    <scope>NUCLEOTIDE SEQUENCE [LARGE SCALE GENOMIC DNA]</scope>
    <source>
        <strain evidence="10 11">GXU-Z9</strain>
    </source>
</reference>
<dbReference type="SUPFAM" id="SSF90123">
    <property type="entry name" value="ABC transporter transmembrane region"/>
    <property type="match status" value="1"/>
</dbReference>
<protein>
    <submittedName>
        <fullName evidence="10">ABC transporter ATP-binding protein</fullName>
    </submittedName>
</protein>
<dbReference type="CDD" id="cd18551">
    <property type="entry name" value="ABC_6TM_LmrA_like"/>
    <property type="match status" value="1"/>
</dbReference>
<dbReference type="InterPro" id="IPR027417">
    <property type="entry name" value="P-loop_NTPase"/>
</dbReference>
<dbReference type="PANTHER" id="PTHR43394">
    <property type="entry name" value="ATP-DEPENDENT PERMEASE MDL1, MITOCHONDRIAL"/>
    <property type="match status" value="1"/>
</dbReference>
<dbReference type="Proteomes" id="UP001472074">
    <property type="component" value="Chromosome"/>
</dbReference>
<dbReference type="SMART" id="SM00382">
    <property type="entry name" value="AAA"/>
    <property type="match status" value="1"/>
</dbReference>
<evidence type="ECO:0000256" key="6">
    <source>
        <dbReference type="ARBA" id="ARBA00023136"/>
    </source>
</evidence>